<evidence type="ECO:0000313" key="3">
    <source>
        <dbReference type="Proteomes" id="UP001254608"/>
    </source>
</evidence>
<feature type="domain" description="MOSC" evidence="1">
    <location>
        <begin position="123"/>
        <end position="265"/>
    </location>
</feature>
<protein>
    <submittedName>
        <fullName evidence="2">MOSC domain-containing protein</fullName>
    </submittedName>
</protein>
<dbReference type="EMBL" id="JAVRIC010000026">
    <property type="protein sequence ID" value="MDT0498755.1"/>
    <property type="molecule type" value="Genomic_DNA"/>
</dbReference>
<dbReference type="Pfam" id="PF03476">
    <property type="entry name" value="MOSC_N"/>
    <property type="match status" value="1"/>
</dbReference>
<dbReference type="Pfam" id="PF03473">
    <property type="entry name" value="MOSC"/>
    <property type="match status" value="1"/>
</dbReference>
<reference evidence="2 3" key="1">
    <citation type="submission" date="2023-09" db="EMBL/GenBank/DDBJ databases">
        <authorList>
            <person name="Rey-Velasco X."/>
        </authorList>
    </citation>
    <scope>NUCLEOTIDE SEQUENCE [LARGE SCALE GENOMIC DNA]</scope>
    <source>
        <strain evidence="2 3">W345</strain>
    </source>
</reference>
<dbReference type="PROSITE" id="PS51340">
    <property type="entry name" value="MOSC"/>
    <property type="match status" value="1"/>
</dbReference>
<keyword evidence="3" id="KW-1185">Reference proteome</keyword>
<name>A0ABU2WLJ3_9GAMM</name>
<gene>
    <name evidence="2" type="ORF">RM530_15505</name>
</gene>
<dbReference type="RefSeq" id="WP_311366167.1">
    <property type="nucleotide sequence ID" value="NZ_JAVRIC010000026.1"/>
</dbReference>
<dbReference type="InterPro" id="IPR005303">
    <property type="entry name" value="MOCOS_middle"/>
</dbReference>
<dbReference type="InterPro" id="IPR011037">
    <property type="entry name" value="Pyrv_Knase-like_insert_dom_sf"/>
</dbReference>
<organism evidence="2 3">
    <name type="scientific">Banduia mediterranea</name>
    <dbReference type="NCBI Taxonomy" id="3075609"/>
    <lineage>
        <taxon>Bacteria</taxon>
        <taxon>Pseudomonadati</taxon>
        <taxon>Pseudomonadota</taxon>
        <taxon>Gammaproteobacteria</taxon>
        <taxon>Nevskiales</taxon>
        <taxon>Algiphilaceae</taxon>
        <taxon>Banduia</taxon>
    </lineage>
</organism>
<dbReference type="Proteomes" id="UP001254608">
    <property type="component" value="Unassembled WGS sequence"/>
</dbReference>
<dbReference type="SUPFAM" id="SSF50800">
    <property type="entry name" value="PK beta-barrel domain-like"/>
    <property type="match status" value="1"/>
</dbReference>
<dbReference type="PANTHER" id="PTHR14237">
    <property type="entry name" value="MOLYBDOPTERIN COFACTOR SULFURASE MOSC"/>
    <property type="match status" value="1"/>
</dbReference>
<dbReference type="PANTHER" id="PTHR14237:SF19">
    <property type="entry name" value="MITOCHONDRIAL AMIDOXIME REDUCING COMPONENT 1"/>
    <property type="match status" value="1"/>
</dbReference>
<dbReference type="InterPro" id="IPR005302">
    <property type="entry name" value="MoCF_Sase_C"/>
</dbReference>
<evidence type="ECO:0000313" key="2">
    <source>
        <dbReference type="EMBL" id="MDT0498755.1"/>
    </source>
</evidence>
<evidence type="ECO:0000259" key="1">
    <source>
        <dbReference type="PROSITE" id="PS51340"/>
    </source>
</evidence>
<accession>A0ABU2WLJ3</accession>
<comment type="caution">
    <text evidence="2">The sequence shown here is derived from an EMBL/GenBank/DDBJ whole genome shotgun (WGS) entry which is preliminary data.</text>
</comment>
<dbReference type="SUPFAM" id="SSF141673">
    <property type="entry name" value="MOSC N-terminal domain-like"/>
    <property type="match status" value="1"/>
</dbReference>
<sequence>MATLSGLYIYPVKSCAAVSVQQVGVEPRGLAGDRRWMIVDATGHFITGREQPRLTLIHAHRVESGLTLSAPGQPEIVVARPDSAAARAPVVVWHSEVQALPAAPEASEWISRFLGRPARLAYQDAAAQRLIGSSRVHPDDEVSFADAYPMLLISEASLAGLNHRIGRELSMLRFRPNLVVSGTSAHAEDEWKRVRIGAVEFDVVKPCARCKFTTIDPETAERDPRGEPLRTLATYRRVGSEVMFGQNLVARSGGGLRIGDTVEVIE</sequence>
<proteinExistence type="predicted"/>